<sequence>MSERRTRVVESAAPWGFFFLLAYIGAAVYFISQSDGRFWAVVLGLLQATVWPAYLIYHVLDVLSA</sequence>
<organism evidence="2 3">
    <name type="scientific">Microbacterium pumilum</name>
    <dbReference type="NCBI Taxonomy" id="344165"/>
    <lineage>
        <taxon>Bacteria</taxon>
        <taxon>Bacillati</taxon>
        <taxon>Actinomycetota</taxon>
        <taxon>Actinomycetes</taxon>
        <taxon>Micrococcales</taxon>
        <taxon>Microbacteriaceae</taxon>
        <taxon>Microbacterium</taxon>
    </lineage>
</organism>
<reference evidence="3" key="1">
    <citation type="journal article" date="2019" name="Int. J. Syst. Evol. Microbiol.">
        <title>The Global Catalogue of Microorganisms (GCM) 10K type strain sequencing project: providing services to taxonomists for standard genome sequencing and annotation.</title>
        <authorList>
            <consortium name="The Broad Institute Genomics Platform"/>
            <consortium name="The Broad Institute Genome Sequencing Center for Infectious Disease"/>
            <person name="Wu L."/>
            <person name="Ma J."/>
        </authorList>
    </citation>
    <scope>NUCLEOTIDE SEQUENCE [LARGE SCALE GENOMIC DNA]</scope>
    <source>
        <strain evidence="3">JCM 14902</strain>
    </source>
</reference>
<keyword evidence="1" id="KW-0812">Transmembrane</keyword>
<accession>A0ABP5D545</accession>
<dbReference type="RefSeq" id="WP_344057922.1">
    <property type="nucleotide sequence ID" value="NZ_BAAAOH010000001.1"/>
</dbReference>
<dbReference type="Proteomes" id="UP001500326">
    <property type="component" value="Unassembled WGS sequence"/>
</dbReference>
<keyword evidence="1" id="KW-1133">Transmembrane helix</keyword>
<comment type="caution">
    <text evidence="2">The sequence shown here is derived from an EMBL/GenBank/DDBJ whole genome shotgun (WGS) entry which is preliminary data.</text>
</comment>
<evidence type="ECO:0000313" key="3">
    <source>
        <dbReference type="Proteomes" id="UP001500326"/>
    </source>
</evidence>
<evidence type="ECO:0000256" key="1">
    <source>
        <dbReference type="SAM" id="Phobius"/>
    </source>
</evidence>
<dbReference type="EMBL" id="BAAAOH010000001">
    <property type="protein sequence ID" value="GAA1974271.1"/>
    <property type="molecule type" value="Genomic_DNA"/>
</dbReference>
<name>A0ABP5D545_9MICO</name>
<protein>
    <submittedName>
        <fullName evidence="2">Uncharacterized protein</fullName>
    </submittedName>
</protein>
<feature type="transmembrane region" description="Helical" evidence="1">
    <location>
        <begin position="12"/>
        <end position="32"/>
    </location>
</feature>
<keyword evidence="1" id="KW-0472">Membrane</keyword>
<keyword evidence="3" id="KW-1185">Reference proteome</keyword>
<gene>
    <name evidence="2" type="ORF">GCM10009777_03400</name>
</gene>
<evidence type="ECO:0000313" key="2">
    <source>
        <dbReference type="EMBL" id="GAA1974271.1"/>
    </source>
</evidence>
<feature type="transmembrane region" description="Helical" evidence="1">
    <location>
        <begin position="38"/>
        <end position="60"/>
    </location>
</feature>
<proteinExistence type="predicted"/>